<proteinExistence type="predicted"/>
<dbReference type="Proteomes" id="UP001176961">
    <property type="component" value="Unassembled WGS sequence"/>
</dbReference>
<reference evidence="3" key="1">
    <citation type="submission" date="2023-07" db="EMBL/GenBank/DDBJ databases">
        <authorList>
            <consortium name="CYATHOMIX"/>
        </authorList>
    </citation>
    <scope>NUCLEOTIDE SEQUENCE</scope>
    <source>
        <strain evidence="3">N/A</strain>
    </source>
</reference>
<name>A0AA36HCW8_CYLNA</name>
<feature type="region of interest" description="Disordered" evidence="1">
    <location>
        <begin position="159"/>
        <end position="182"/>
    </location>
</feature>
<accession>A0AA36HCW8</accession>
<evidence type="ECO:0000256" key="2">
    <source>
        <dbReference type="SAM" id="SignalP"/>
    </source>
</evidence>
<evidence type="ECO:0000313" key="4">
    <source>
        <dbReference type="Proteomes" id="UP001176961"/>
    </source>
</evidence>
<dbReference type="AlphaFoldDB" id="A0AA36HCW8"/>
<gene>
    <name evidence="3" type="ORF">CYNAS_LOCUS19918</name>
</gene>
<comment type="caution">
    <text evidence="3">The sequence shown here is derived from an EMBL/GenBank/DDBJ whole genome shotgun (WGS) entry which is preliminary data.</text>
</comment>
<feature type="signal peptide" evidence="2">
    <location>
        <begin position="1"/>
        <end position="16"/>
    </location>
</feature>
<evidence type="ECO:0000313" key="3">
    <source>
        <dbReference type="EMBL" id="CAJ0607935.1"/>
    </source>
</evidence>
<keyword evidence="2" id="KW-0732">Signal</keyword>
<evidence type="ECO:0000256" key="1">
    <source>
        <dbReference type="SAM" id="MobiDB-lite"/>
    </source>
</evidence>
<sequence>MIYLLILLMFVAVVVAQSESPLTSAKMDELISSADDLVRDYGDVHSRLTTKVRTRLVILLLQLIPAEKEVDRLGDADLKQKFDNIILLLEKKLKIKYTKIKERLSNIITRFLEPMMVPLTIMQVPSQEEIQQALVAFENIPPSWRGGNRARAALTALRENTSQNEVQPAPEKVLPSKQVPQNSQLQTLEVQPSQTFPTDWTQAQPPQPQQFSQPQYLSTSQELVYQPVSPNYFSDKRYAREYDYTGSNSITRPSQPYYLPTYQYNSYQPTLQYPQPYYWQQPVQQTLQRQPAYYWVYPNGRIYYDQNQYYPY</sequence>
<organism evidence="3 4">
    <name type="scientific">Cylicocyclus nassatus</name>
    <name type="common">Nematode worm</name>
    <dbReference type="NCBI Taxonomy" id="53992"/>
    <lineage>
        <taxon>Eukaryota</taxon>
        <taxon>Metazoa</taxon>
        <taxon>Ecdysozoa</taxon>
        <taxon>Nematoda</taxon>
        <taxon>Chromadorea</taxon>
        <taxon>Rhabditida</taxon>
        <taxon>Rhabditina</taxon>
        <taxon>Rhabditomorpha</taxon>
        <taxon>Strongyloidea</taxon>
        <taxon>Strongylidae</taxon>
        <taxon>Cylicocyclus</taxon>
    </lineage>
</organism>
<protein>
    <submittedName>
        <fullName evidence="3">Uncharacterized protein</fullName>
    </submittedName>
</protein>
<keyword evidence="4" id="KW-1185">Reference proteome</keyword>
<feature type="chain" id="PRO_5041289048" evidence="2">
    <location>
        <begin position="17"/>
        <end position="312"/>
    </location>
</feature>
<dbReference type="EMBL" id="CATQJL010000316">
    <property type="protein sequence ID" value="CAJ0607935.1"/>
    <property type="molecule type" value="Genomic_DNA"/>
</dbReference>